<keyword evidence="8 11" id="KW-1133">Transmembrane helix</keyword>
<dbReference type="SUPFAM" id="SSF55874">
    <property type="entry name" value="ATPase domain of HSP90 chaperone/DNA topoisomerase II/histidine kinase"/>
    <property type="match status" value="1"/>
</dbReference>
<dbReference type="Gene3D" id="1.10.287.130">
    <property type="match status" value="1"/>
</dbReference>
<comment type="catalytic activity">
    <reaction evidence="1">
        <text>ATP + protein L-histidine = ADP + protein N-phospho-L-histidine.</text>
        <dbReference type="EC" id="2.7.13.3"/>
    </reaction>
</comment>
<feature type="domain" description="Histidine kinase" evidence="12">
    <location>
        <begin position="190"/>
        <end position="401"/>
    </location>
</feature>
<keyword evidence="9" id="KW-0902">Two-component regulatory system</keyword>
<evidence type="ECO:0000256" key="9">
    <source>
        <dbReference type="ARBA" id="ARBA00023012"/>
    </source>
</evidence>
<feature type="transmembrane region" description="Helical" evidence="11">
    <location>
        <begin position="104"/>
        <end position="128"/>
    </location>
</feature>
<evidence type="ECO:0000313" key="15">
    <source>
        <dbReference type="Proteomes" id="UP001501138"/>
    </source>
</evidence>
<dbReference type="InterPro" id="IPR036097">
    <property type="entry name" value="HisK_dim/P_sf"/>
</dbReference>
<dbReference type="Pfam" id="PF02518">
    <property type="entry name" value="HATPase_c"/>
    <property type="match status" value="1"/>
</dbReference>
<evidence type="ECO:0000256" key="1">
    <source>
        <dbReference type="ARBA" id="ARBA00000085"/>
    </source>
</evidence>
<dbReference type="PANTHER" id="PTHR45436:SF5">
    <property type="entry name" value="SENSOR HISTIDINE KINASE TRCS"/>
    <property type="match status" value="1"/>
</dbReference>
<dbReference type="SMART" id="SM00388">
    <property type="entry name" value="HisKA"/>
    <property type="match status" value="1"/>
</dbReference>
<evidence type="ECO:0000256" key="4">
    <source>
        <dbReference type="ARBA" id="ARBA00022553"/>
    </source>
</evidence>
<dbReference type="CDD" id="cd00082">
    <property type="entry name" value="HisKA"/>
    <property type="match status" value="1"/>
</dbReference>
<evidence type="ECO:0000256" key="8">
    <source>
        <dbReference type="ARBA" id="ARBA00022989"/>
    </source>
</evidence>
<dbReference type="PROSITE" id="PS50109">
    <property type="entry name" value="HIS_KIN"/>
    <property type="match status" value="1"/>
</dbReference>
<proteinExistence type="predicted"/>
<evidence type="ECO:0000256" key="2">
    <source>
        <dbReference type="ARBA" id="ARBA00004236"/>
    </source>
</evidence>
<dbReference type="InterPro" id="IPR003594">
    <property type="entry name" value="HATPase_dom"/>
</dbReference>
<keyword evidence="11" id="KW-0472">Membrane</keyword>
<evidence type="ECO:0000259" key="13">
    <source>
        <dbReference type="PROSITE" id="PS50885"/>
    </source>
</evidence>
<dbReference type="PANTHER" id="PTHR45436">
    <property type="entry name" value="SENSOR HISTIDINE KINASE YKOH"/>
    <property type="match status" value="1"/>
</dbReference>
<feature type="domain" description="HAMP" evidence="13">
    <location>
        <begin position="129"/>
        <end position="182"/>
    </location>
</feature>
<evidence type="ECO:0000313" key="14">
    <source>
        <dbReference type="EMBL" id="GAA1726857.1"/>
    </source>
</evidence>
<evidence type="ECO:0000256" key="10">
    <source>
        <dbReference type="SAM" id="MobiDB-lite"/>
    </source>
</evidence>
<dbReference type="SUPFAM" id="SSF47384">
    <property type="entry name" value="Homodimeric domain of signal transducing histidine kinase"/>
    <property type="match status" value="1"/>
</dbReference>
<protein>
    <recommendedName>
        <fullName evidence="3">histidine kinase</fullName>
        <ecNumber evidence="3">2.7.13.3</ecNumber>
    </recommendedName>
</protein>
<dbReference type="GO" id="GO:0016301">
    <property type="term" value="F:kinase activity"/>
    <property type="evidence" value="ECO:0007669"/>
    <property type="project" value="UniProtKB-KW"/>
</dbReference>
<dbReference type="CDD" id="cd06225">
    <property type="entry name" value="HAMP"/>
    <property type="match status" value="1"/>
</dbReference>
<evidence type="ECO:0000256" key="7">
    <source>
        <dbReference type="ARBA" id="ARBA00022777"/>
    </source>
</evidence>
<dbReference type="SMART" id="SM00387">
    <property type="entry name" value="HATPase_c"/>
    <property type="match status" value="1"/>
</dbReference>
<evidence type="ECO:0000256" key="5">
    <source>
        <dbReference type="ARBA" id="ARBA00022679"/>
    </source>
</evidence>
<dbReference type="InterPro" id="IPR003660">
    <property type="entry name" value="HAMP_dom"/>
</dbReference>
<dbReference type="RefSeq" id="WP_344248611.1">
    <property type="nucleotide sequence ID" value="NZ_BAAAPM010000004.1"/>
</dbReference>
<dbReference type="Pfam" id="PF00512">
    <property type="entry name" value="HisKA"/>
    <property type="match status" value="1"/>
</dbReference>
<organism evidence="14 15">
    <name type="scientific">Isoptericola hypogeus</name>
    <dbReference type="NCBI Taxonomy" id="300179"/>
    <lineage>
        <taxon>Bacteria</taxon>
        <taxon>Bacillati</taxon>
        <taxon>Actinomycetota</taxon>
        <taxon>Actinomycetes</taxon>
        <taxon>Micrococcales</taxon>
        <taxon>Promicromonosporaceae</taxon>
        <taxon>Isoptericola</taxon>
    </lineage>
</organism>
<evidence type="ECO:0000259" key="12">
    <source>
        <dbReference type="PROSITE" id="PS50109"/>
    </source>
</evidence>
<comment type="subcellular location">
    <subcellularLocation>
        <location evidence="2">Cell membrane</location>
    </subcellularLocation>
</comment>
<keyword evidence="5" id="KW-0808">Transferase</keyword>
<dbReference type="EC" id="2.7.13.3" evidence="3"/>
<comment type="caution">
    <text evidence="14">The sequence shown here is derived from an EMBL/GenBank/DDBJ whole genome shotgun (WGS) entry which is preliminary data.</text>
</comment>
<dbReference type="Gene3D" id="3.30.565.10">
    <property type="entry name" value="Histidine kinase-like ATPase, C-terminal domain"/>
    <property type="match status" value="1"/>
</dbReference>
<dbReference type="InterPro" id="IPR005467">
    <property type="entry name" value="His_kinase_dom"/>
</dbReference>
<keyword evidence="4" id="KW-0597">Phosphoprotein</keyword>
<reference evidence="15" key="1">
    <citation type="journal article" date="2019" name="Int. J. Syst. Evol. Microbiol.">
        <title>The Global Catalogue of Microorganisms (GCM) 10K type strain sequencing project: providing services to taxonomists for standard genome sequencing and annotation.</title>
        <authorList>
            <consortium name="The Broad Institute Genomics Platform"/>
            <consortium name="The Broad Institute Genome Sequencing Center for Infectious Disease"/>
            <person name="Wu L."/>
            <person name="Ma J."/>
        </authorList>
    </citation>
    <scope>NUCLEOTIDE SEQUENCE [LARGE SCALE GENOMIC DNA]</scope>
    <source>
        <strain evidence="15">JCM 15589</strain>
    </source>
</reference>
<dbReference type="Pfam" id="PF00672">
    <property type="entry name" value="HAMP"/>
    <property type="match status" value="1"/>
</dbReference>
<feature type="transmembrane region" description="Helical" evidence="11">
    <location>
        <begin position="21"/>
        <end position="44"/>
    </location>
</feature>
<dbReference type="SMART" id="SM00304">
    <property type="entry name" value="HAMP"/>
    <property type="match status" value="1"/>
</dbReference>
<dbReference type="Proteomes" id="UP001501138">
    <property type="component" value="Unassembled WGS sequence"/>
</dbReference>
<evidence type="ECO:0000256" key="3">
    <source>
        <dbReference type="ARBA" id="ARBA00012438"/>
    </source>
</evidence>
<dbReference type="InterPro" id="IPR050428">
    <property type="entry name" value="TCS_sensor_his_kinase"/>
</dbReference>
<dbReference type="Gene3D" id="6.10.340.10">
    <property type="match status" value="1"/>
</dbReference>
<accession>A0ABP4VHD4</accession>
<dbReference type="PROSITE" id="PS50885">
    <property type="entry name" value="HAMP"/>
    <property type="match status" value="1"/>
</dbReference>
<keyword evidence="6 11" id="KW-0812">Transmembrane</keyword>
<keyword evidence="15" id="KW-1185">Reference proteome</keyword>
<evidence type="ECO:0000256" key="11">
    <source>
        <dbReference type="SAM" id="Phobius"/>
    </source>
</evidence>
<dbReference type="InterPro" id="IPR003661">
    <property type="entry name" value="HisK_dim/P_dom"/>
</dbReference>
<dbReference type="InterPro" id="IPR036890">
    <property type="entry name" value="HATPase_C_sf"/>
</dbReference>
<dbReference type="SUPFAM" id="SSF158472">
    <property type="entry name" value="HAMP domain-like"/>
    <property type="match status" value="1"/>
</dbReference>
<dbReference type="EMBL" id="BAAAPM010000004">
    <property type="protein sequence ID" value="GAA1726857.1"/>
    <property type="molecule type" value="Genomic_DNA"/>
</dbReference>
<name>A0ABP4VHD4_9MICO</name>
<feature type="region of interest" description="Disordered" evidence="10">
    <location>
        <begin position="60"/>
        <end position="86"/>
    </location>
</feature>
<evidence type="ECO:0000256" key="6">
    <source>
        <dbReference type="ARBA" id="ARBA00022692"/>
    </source>
</evidence>
<sequence>MTDGPAPRPRTFRLTVRARLALTYAGLIMIAGLVLLAILTYFLVIAPTYEFPGTGTDGVSQVPSVDVDDGRSDTGGGGTPDDGVTYQDSVEPLVVSSRDDVMRLFLWASAGALVVLAAGGAWAGWLVAGRMLRPLQEVNRAAHRAARGHLDHRIALQGPRDEIRELADTFDEMLAELERSVGAHRRFAANASHELRTPLATNRAMLDVAITSPEPPDRAVLERLRETNERSIATVEALLDLAEAESAEAAEPRRVELGALVASVVEETRAEAAGATVRLGAEIAPVAVDGDEVLLRQLVGNLVQNAVRHNLPDGSVTVSTSTDGPAVVLEVSNTGPELDAATVGTLTAPFARGGGRTRAAADRGRGLGLSIVAAIAARHDAELDLAPRDGGGLRALVRFPR</sequence>
<gene>
    <name evidence="14" type="ORF">GCM10009809_23220</name>
</gene>
<keyword evidence="7 14" id="KW-0418">Kinase</keyword>